<evidence type="ECO:0000313" key="2">
    <source>
        <dbReference type="Proteomes" id="UP001430193"/>
    </source>
</evidence>
<evidence type="ECO:0000313" key="1">
    <source>
        <dbReference type="EMBL" id="MBM7129697.1"/>
    </source>
</evidence>
<proteinExistence type="predicted"/>
<reference evidence="1" key="1">
    <citation type="submission" date="2020-10" db="EMBL/GenBank/DDBJ databases">
        <title>Phylogeny of dyella-like bacteria.</title>
        <authorList>
            <person name="Fu J."/>
        </authorList>
    </citation>
    <scope>NUCLEOTIDE SEQUENCE</scope>
    <source>
        <strain evidence="1">DHON07</strain>
    </source>
</reference>
<accession>A0ABS2KEU2</accession>
<dbReference type="EMBL" id="JADIKF010000038">
    <property type="protein sequence ID" value="MBM7129697.1"/>
    <property type="molecule type" value="Genomic_DNA"/>
</dbReference>
<gene>
    <name evidence="1" type="ORF">ISS99_09185</name>
</gene>
<comment type="caution">
    <text evidence="1">The sequence shown here is derived from an EMBL/GenBank/DDBJ whole genome shotgun (WGS) entry which is preliminary data.</text>
</comment>
<organism evidence="1 2">
    <name type="scientific">Dyella mobilis</name>
    <dbReference type="NCBI Taxonomy" id="1849582"/>
    <lineage>
        <taxon>Bacteria</taxon>
        <taxon>Pseudomonadati</taxon>
        <taxon>Pseudomonadota</taxon>
        <taxon>Gammaproteobacteria</taxon>
        <taxon>Lysobacterales</taxon>
        <taxon>Rhodanobacteraceae</taxon>
        <taxon>Dyella</taxon>
    </lineage>
</organism>
<name>A0ABS2KEU2_9GAMM</name>
<sequence>MTGVVQTTSLQIALLQDASGKALRIPKDAMYLGWKLVSVEPHQVIFEQGADRTKLSFAGSKDKLPPGDLVAVPATTTAAIPAPAPMITTDAKASVEPVASGDDAAIRQARMDALKKIVTERRKGLSPTTGSP</sequence>
<keyword evidence="2" id="KW-1185">Reference proteome</keyword>
<protein>
    <submittedName>
        <fullName evidence="1">Uncharacterized protein</fullName>
    </submittedName>
</protein>
<dbReference type="Proteomes" id="UP001430193">
    <property type="component" value="Unassembled WGS sequence"/>
</dbReference>
<dbReference type="RefSeq" id="WP_204631309.1">
    <property type="nucleotide sequence ID" value="NZ_BSOC01000003.1"/>
</dbReference>